<accession>A0AAU8K7N3</accession>
<comment type="similarity">
    <text evidence="2">Belongs to the phospholipase D family.</text>
</comment>
<evidence type="ECO:0000259" key="8">
    <source>
        <dbReference type="Pfam" id="PF13091"/>
    </source>
</evidence>
<keyword evidence="5" id="KW-0442">Lipid degradation</keyword>
<organism evidence="9">
    <name type="scientific">Kitasatospora camelliae</name>
    <dbReference type="NCBI Taxonomy" id="3156397"/>
    <lineage>
        <taxon>Bacteria</taxon>
        <taxon>Bacillati</taxon>
        <taxon>Actinomycetota</taxon>
        <taxon>Actinomycetes</taxon>
        <taxon>Kitasatosporales</taxon>
        <taxon>Streptomycetaceae</taxon>
        <taxon>Kitasatospora</taxon>
    </lineage>
</organism>
<proteinExistence type="inferred from homology"/>
<dbReference type="GO" id="GO:0004630">
    <property type="term" value="F:phospholipase D activity"/>
    <property type="evidence" value="ECO:0007669"/>
    <property type="project" value="UniProtKB-EC"/>
</dbReference>
<evidence type="ECO:0000256" key="6">
    <source>
        <dbReference type="ARBA" id="ARBA00023098"/>
    </source>
</evidence>
<evidence type="ECO:0000256" key="4">
    <source>
        <dbReference type="ARBA" id="ARBA00022801"/>
    </source>
</evidence>
<dbReference type="RefSeq" id="WP_354644390.1">
    <property type="nucleotide sequence ID" value="NZ_CP159872.1"/>
</dbReference>
<feature type="signal peptide" evidence="7">
    <location>
        <begin position="1"/>
        <end position="20"/>
    </location>
</feature>
<dbReference type="EC" id="3.1.4.4" evidence="3"/>
<dbReference type="KEGG" id="kcm:ABWK59_33290"/>
<sequence>MRVRAGAAVAAMVLGGSLVAAPRAASAAGAEDPVALTATFNNPAGTAAQQDAIRNQLISLVNRTPAGAEIDGSIYLFTDGGVSGALIAAKRRGVKVKLIVDGDAVPDTAPDGNGGTAATGSEYSTLAAPTGLGTDLTADSWVMACPANRGCIGNRVLDADDDGAINHNKFFLFSRVGGTDGVVFQTSANLTTSQRRNLFNNAVTVPDAGSGLYAAYRAYWQDLRTYGSSGTGQAGYYRTQQSGPYKTYFFPRQESAGTSYTEDASTDTVVSLLNNADCTGGTTAIRVGMYAFTRVQVAQKLVELRDAGCRVELLHNGESGNLGTAVRTTLAGHLDLTARCDGTAPNADGTSRRIGIHSKYLLIEGRYLGGANRKVVFTGSHNYTFPNLRSQDETLLKIDNAAVHDAFKANFESVKAGGYCTAW</sequence>
<evidence type="ECO:0000256" key="2">
    <source>
        <dbReference type="ARBA" id="ARBA00008664"/>
    </source>
</evidence>
<dbReference type="SUPFAM" id="SSF56024">
    <property type="entry name" value="Phospholipase D/nuclease"/>
    <property type="match status" value="2"/>
</dbReference>
<evidence type="ECO:0000256" key="3">
    <source>
        <dbReference type="ARBA" id="ARBA00012027"/>
    </source>
</evidence>
<reference evidence="9" key="1">
    <citation type="submission" date="2024-06" db="EMBL/GenBank/DDBJ databases">
        <title>The genome sequences of Kitasatospora sp. strain HUAS MG31.</title>
        <authorList>
            <person name="Mo P."/>
        </authorList>
    </citation>
    <scope>NUCLEOTIDE SEQUENCE</scope>
    <source>
        <strain evidence="9">HUAS MG31</strain>
    </source>
</reference>
<dbReference type="InterPro" id="IPR025202">
    <property type="entry name" value="PLD-like_dom"/>
</dbReference>
<protein>
    <recommendedName>
        <fullName evidence="3">phospholipase D</fullName>
        <ecNumber evidence="3">3.1.4.4</ecNumber>
    </recommendedName>
</protein>
<evidence type="ECO:0000256" key="1">
    <source>
        <dbReference type="ARBA" id="ARBA00000798"/>
    </source>
</evidence>
<dbReference type="GO" id="GO:0016042">
    <property type="term" value="P:lipid catabolic process"/>
    <property type="evidence" value="ECO:0007669"/>
    <property type="project" value="UniProtKB-KW"/>
</dbReference>
<evidence type="ECO:0000313" key="9">
    <source>
        <dbReference type="EMBL" id="XCM83454.1"/>
    </source>
</evidence>
<dbReference type="EMBL" id="CP159872">
    <property type="protein sequence ID" value="XCM83454.1"/>
    <property type="molecule type" value="Genomic_DNA"/>
</dbReference>
<feature type="domain" description="Phospholipase D-like" evidence="8">
    <location>
        <begin position="66"/>
        <end position="208"/>
    </location>
</feature>
<evidence type="ECO:0000256" key="7">
    <source>
        <dbReference type="SAM" id="SignalP"/>
    </source>
</evidence>
<evidence type="ECO:0000256" key="5">
    <source>
        <dbReference type="ARBA" id="ARBA00022963"/>
    </source>
</evidence>
<feature type="domain" description="Phospholipase D-like" evidence="8">
    <location>
        <begin position="283"/>
        <end position="413"/>
    </location>
</feature>
<dbReference type="InterPro" id="IPR051406">
    <property type="entry name" value="PLD_domain"/>
</dbReference>
<feature type="chain" id="PRO_5043325086" description="phospholipase D" evidence="7">
    <location>
        <begin position="21"/>
        <end position="423"/>
    </location>
</feature>
<dbReference type="Pfam" id="PF13091">
    <property type="entry name" value="PLDc_2"/>
    <property type="match status" value="2"/>
</dbReference>
<comment type="catalytic activity">
    <reaction evidence="1">
        <text>a 1,2-diacyl-sn-glycero-3-phosphocholine + H2O = a 1,2-diacyl-sn-glycero-3-phosphate + choline + H(+)</text>
        <dbReference type="Rhea" id="RHEA:14445"/>
        <dbReference type="ChEBI" id="CHEBI:15354"/>
        <dbReference type="ChEBI" id="CHEBI:15377"/>
        <dbReference type="ChEBI" id="CHEBI:15378"/>
        <dbReference type="ChEBI" id="CHEBI:57643"/>
        <dbReference type="ChEBI" id="CHEBI:58608"/>
        <dbReference type="EC" id="3.1.4.4"/>
    </reaction>
</comment>
<dbReference type="Gene3D" id="3.30.870.10">
    <property type="entry name" value="Endonuclease Chain A"/>
    <property type="match status" value="2"/>
</dbReference>
<dbReference type="GO" id="GO:0016891">
    <property type="term" value="F:RNA endonuclease activity producing 5'-phosphomonoesters, hydrolytic mechanism"/>
    <property type="evidence" value="ECO:0007669"/>
    <property type="project" value="TreeGrafter"/>
</dbReference>
<keyword evidence="6" id="KW-0443">Lipid metabolism</keyword>
<dbReference type="PANTHER" id="PTHR43856">
    <property type="entry name" value="CARDIOLIPIN HYDROLASE"/>
    <property type="match status" value="1"/>
</dbReference>
<gene>
    <name evidence="9" type="ORF">ABWK59_33290</name>
</gene>
<dbReference type="PANTHER" id="PTHR43856:SF1">
    <property type="entry name" value="MITOCHONDRIAL CARDIOLIPIN HYDROLASE"/>
    <property type="match status" value="1"/>
</dbReference>
<keyword evidence="4" id="KW-0378">Hydrolase</keyword>
<dbReference type="AlphaFoldDB" id="A0AAU8K7N3"/>
<keyword evidence="7" id="KW-0732">Signal</keyword>
<name>A0AAU8K7N3_9ACTN</name>